<reference evidence="1" key="1">
    <citation type="journal article" date="2020" name="Nature">
        <title>Giant virus diversity and host interactions through global metagenomics.</title>
        <authorList>
            <person name="Schulz F."/>
            <person name="Roux S."/>
            <person name="Paez-Espino D."/>
            <person name="Jungbluth S."/>
            <person name="Walsh D.A."/>
            <person name="Denef V.J."/>
            <person name="McMahon K.D."/>
            <person name="Konstantinidis K.T."/>
            <person name="Eloe-Fadrosh E.A."/>
            <person name="Kyrpides N.C."/>
            <person name="Woyke T."/>
        </authorList>
    </citation>
    <scope>NUCLEOTIDE SEQUENCE</scope>
    <source>
        <strain evidence="1">GVMAG-S-1038524-41</strain>
    </source>
</reference>
<dbReference type="AlphaFoldDB" id="A0A6C0JQU3"/>
<protein>
    <submittedName>
        <fullName evidence="1">Uncharacterized protein</fullName>
    </submittedName>
</protein>
<accession>A0A6C0JQU3</accession>
<name>A0A6C0JQU3_9ZZZZ</name>
<proteinExistence type="predicted"/>
<sequence>MQVPQDLKVVFLRKSRKELNKIKQKKGETISVANNQYPQKKKNSHREFGLIYN</sequence>
<dbReference type="EMBL" id="MN740667">
    <property type="protein sequence ID" value="QHU06797.1"/>
    <property type="molecule type" value="Genomic_DNA"/>
</dbReference>
<organism evidence="1">
    <name type="scientific">viral metagenome</name>
    <dbReference type="NCBI Taxonomy" id="1070528"/>
    <lineage>
        <taxon>unclassified sequences</taxon>
        <taxon>metagenomes</taxon>
        <taxon>organismal metagenomes</taxon>
    </lineage>
</organism>
<evidence type="ECO:0000313" key="1">
    <source>
        <dbReference type="EMBL" id="QHU06797.1"/>
    </source>
</evidence>